<keyword evidence="2" id="KW-0677">Repeat</keyword>
<feature type="non-terminal residue" evidence="3">
    <location>
        <position position="1"/>
    </location>
</feature>
<keyword evidence="1" id="KW-0433">Leucine-rich repeat</keyword>
<dbReference type="Gene3D" id="3.80.10.10">
    <property type="entry name" value="Ribonuclease Inhibitor"/>
    <property type="match status" value="1"/>
</dbReference>
<evidence type="ECO:0000256" key="2">
    <source>
        <dbReference type="ARBA" id="ARBA00022737"/>
    </source>
</evidence>
<dbReference type="EMBL" id="CAJVPL010005352">
    <property type="protein sequence ID" value="CAG8657189.1"/>
    <property type="molecule type" value="Genomic_DNA"/>
</dbReference>
<keyword evidence="4" id="KW-1185">Reference proteome</keyword>
<reference evidence="3" key="1">
    <citation type="submission" date="2021-06" db="EMBL/GenBank/DDBJ databases">
        <authorList>
            <person name="Kallberg Y."/>
            <person name="Tangrot J."/>
            <person name="Rosling A."/>
        </authorList>
    </citation>
    <scope>NUCLEOTIDE SEQUENCE</scope>
    <source>
        <strain evidence="3">MT106</strain>
    </source>
</reference>
<evidence type="ECO:0000313" key="3">
    <source>
        <dbReference type="EMBL" id="CAG8657189.1"/>
    </source>
</evidence>
<organism evidence="3 4">
    <name type="scientific">Ambispora gerdemannii</name>
    <dbReference type="NCBI Taxonomy" id="144530"/>
    <lineage>
        <taxon>Eukaryota</taxon>
        <taxon>Fungi</taxon>
        <taxon>Fungi incertae sedis</taxon>
        <taxon>Mucoromycota</taxon>
        <taxon>Glomeromycotina</taxon>
        <taxon>Glomeromycetes</taxon>
        <taxon>Archaeosporales</taxon>
        <taxon>Ambisporaceae</taxon>
        <taxon>Ambispora</taxon>
    </lineage>
</organism>
<protein>
    <submittedName>
        <fullName evidence="3">9472_t:CDS:1</fullName>
    </submittedName>
</protein>
<sequence>QLEELDCSDNLMLEELKLSPLIPNNLRLNITDNPNLKEIKNKPKDATNIDTEYLYFNFQEWLDEEYPNKEKAEVIEIKSIGFIDESELEIKDFPNLKEIKKDRENVSQVTKVTISNCPELKEIDFSSNKLVEINLTNNKNLTNLSCSDNLLNNLDLSQNLNLEYLDIMDNNFEKQDLSFLSNLVNLKTLLVGNSSVTSLYLKKGEVIKEKIQKGLPHNRFYGSLEFLQGLSKLEYLGISYTDIDKGLEFLPNSLETCNVGSIPETKVIKLDEELFLYRSNLKV</sequence>
<dbReference type="AlphaFoldDB" id="A0A9N9H510"/>
<gene>
    <name evidence="3" type="ORF">AGERDE_LOCUS11650</name>
</gene>
<accession>A0A9N9H510</accession>
<dbReference type="GO" id="GO:0035591">
    <property type="term" value="F:signaling adaptor activity"/>
    <property type="evidence" value="ECO:0007669"/>
    <property type="project" value="TreeGrafter"/>
</dbReference>
<name>A0A9N9H510_9GLOM</name>
<dbReference type="PANTHER" id="PTHR47566:SF1">
    <property type="entry name" value="PROTEIN NUD1"/>
    <property type="match status" value="1"/>
</dbReference>
<comment type="caution">
    <text evidence="3">The sequence shown here is derived from an EMBL/GenBank/DDBJ whole genome shotgun (WGS) entry which is preliminary data.</text>
</comment>
<evidence type="ECO:0000313" key="4">
    <source>
        <dbReference type="Proteomes" id="UP000789831"/>
    </source>
</evidence>
<proteinExistence type="predicted"/>
<dbReference type="OrthoDB" id="2404189at2759"/>
<dbReference type="PANTHER" id="PTHR47566">
    <property type="match status" value="1"/>
</dbReference>
<evidence type="ECO:0000256" key="1">
    <source>
        <dbReference type="ARBA" id="ARBA00022614"/>
    </source>
</evidence>
<dbReference type="Proteomes" id="UP000789831">
    <property type="component" value="Unassembled WGS sequence"/>
</dbReference>
<dbReference type="InterPro" id="IPR052574">
    <property type="entry name" value="CDIRP"/>
</dbReference>
<dbReference type="SUPFAM" id="SSF52058">
    <property type="entry name" value="L domain-like"/>
    <property type="match status" value="1"/>
</dbReference>
<dbReference type="InterPro" id="IPR032675">
    <property type="entry name" value="LRR_dom_sf"/>
</dbReference>